<sequence length="483" mass="50822">VWFQNRRAKEKKGNATKPGEGGPAPAEPSPDSADTPADPAHTPARSPSQPAAPEPDADPAPPADADPAHLHLQLPQLPQHPSPPDASPAAYDMRRSSLPALSLVSFPTAIRAPSPPSFSHTAASVERPPVVLPAHHPSRRASGPVRASNSEGRFAPFPARRPNLAHRASVPAALYNSRPMPPPLPAYAFPEMPQTHQQLDGGVVWANPDPFNTGGPLPESGYSFGMPPAADSVIPDNGYEFPARKSLGVEGPWDADIQAHGLPVMNMAYRRSEGSITSLGYSDTSASAGTGPYFSDVASEDGDGRRGSCTSTSDMLSGLRVEEYHRADGPGSDYAVSEHGTLTYPSPTSTLDDRAGERDSAAPTPAYPSSSELALALSHSHSGSPDSHVQDQQYAPPSAPPPSASGNPTFKFPDMDQPSPPHMGFEYGAPSYSAHPHDGPGFGTELDLYAPPPPQHAQAGYPTYGDGEPYPPDGYPVMRYHPG</sequence>
<dbReference type="EMBL" id="MU276242">
    <property type="protein sequence ID" value="KAI0039971.1"/>
    <property type="molecule type" value="Genomic_DNA"/>
</dbReference>
<evidence type="ECO:0000313" key="1">
    <source>
        <dbReference type="EMBL" id="KAI0039971.1"/>
    </source>
</evidence>
<feature type="non-terminal residue" evidence="1">
    <location>
        <position position="1"/>
    </location>
</feature>
<proteinExistence type="predicted"/>
<gene>
    <name evidence="1" type="ORF">FA95DRAFT_1577256</name>
</gene>
<accession>A0ACB8R758</accession>
<evidence type="ECO:0000313" key="2">
    <source>
        <dbReference type="Proteomes" id="UP000814033"/>
    </source>
</evidence>
<reference evidence="1" key="2">
    <citation type="journal article" date="2022" name="New Phytol.">
        <title>Evolutionary transition to the ectomycorrhizal habit in the genomes of a hyperdiverse lineage of mushroom-forming fungi.</title>
        <authorList>
            <person name="Looney B."/>
            <person name="Miyauchi S."/>
            <person name="Morin E."/>
            <person name="Drula E."/>
            <person name="Courty P.E."/>
            <person name="Kohler A."/>
            <person name="Kuo A."/>
            <person name="LaButti K."/>
            <person name="Pangilinan J."/>
            <person name="Lipzen A."/>
            <person name="Riley R."/>
            <person name="Andreopoulos W."/>
            <person name="He G."/>
            <person name="Johnson J."/>
            <person name="Nolan M."/>
            <person name="Tritt A."/>
            <person name="Barry K.W."/>
            <person name="Grigoriev I.V."/>
            <person name="Nagy L.G."/>
            <person name="Hibbett D."/>
            <person name="Henrissat B."/>
            <person name="Matheny P.B."/>
            <person name="Labbe J."/>
            <person name="Martin F.M."/>
        </authorList>
    </citation>
    <scope>NUCLEOTIDE SEQUENCE</scope>
    <source>
        <strain evidence="1">FP105234-sp</strain>
    </source>
</reference>
<protein>
    <submittedName>
        <fullName evidence="1">Uncharacterized protein</fullName>
    </submittedName>
</protein>
<keyword evidence="2" id="KW-1185">Reference proteome</keyword>
<comment type="caution">
    <text evidence="1">The sequence shown here is derived from an EMBL/GenBank/DDBJ whole genome shotgun (WGS) entry which is preliminary data.</text>
</comment>
<dbReference type="Proteomes" id="UP000814033">
    <property type="component" value="Unassembled WGS sequence"/>
</dbReference>
<name>A0ACB8R758_9AGAM</name>
<reference evidence="1" key="1">
    <citation type="submission" date="2021-02" db="EMBL/GenBank/DDBJ databases">
        <authorList>
            <consortium name="DOE Joint Genome Institute"/>
            <person name="Ahrendt S."/>
            <person name="Looney B.P."/>
            <person name="Miyauchi S."/>
            <person name="Morin E."/>
            <person name="Drula E."/>
            <person name="Courty P.E."/>
            <person name="Chicoki N."/>
            <person name="Fauchery L."/>
            <person name="Kohler A."/>
            <person name="Kuo A."/>
            <person name="Labutti K."/>
            <person name="Pangilinan J."/>
            <person name="Lipzen A."/>
            <person name="Riley R."/>
            <person name="Andreopoulos W."/>
            <person name="He G."/>
            <person name="Johnson J."/>
            <person name="Barry K.W."/>
            <person name="Grigoriev I.V."/>
            <person name="Nagy L."/>
            <person name="Hibbett D."/>
            <person name="Henrissat B."/>
            <person name="Matheny P.B."/>
            <person name="Labbe J."/>
            <person name="Martin F."/>
        </authorList>
    </citation>
    <scope>NUCLEOTIDE SEQUENCE</scope>
    <source>
        <strain evidence="1">FP105234-sp</strain>
    </source>
</reference>
<organism evidence="1 2">
    <name type="scientific">Auriscalpium vulgare</name>
    <dbReference type="NCBI Taxonomy" id="40419"/>
    <lineage>
        <taxon>Eukaryota</taxon>
        <taxon>Fungi</taxon>
        <taxon>Dikarya</taxon>
        <taxon>Basidiomycota</taxon>
        <taxon>Agaricomycotina</taxon>
        <taxon>Agaricomycetes</taxon>
        <taxon>Russulales</taxon>
        <taxon>Auriscalpiaceae</taxon>
        <taxon>Auriscalpium</taxon>
    </lineage>
</organism>